<protein>
    <recommendedName>
        <fullName evidence="3">DUF1730 domain-containing protein</fullName>
    </recommendedName>
</protein>
<dbReference type="PANTHER" id="PTHR30002">
    <property type="entry name" value="EPOXYQUEUOSINE REDUCTASE"/>
    <property type="match status" value="1"/>
</dbReference>
<feature type="non-terminal residue" evidence="2">
    <location>
        <position position="102"/>
    </location>
</feature>
<reference evidence="2" key="1">
    <citation type="submission" date="2018-05" db="EMBL/GenBank/DDBJ databases">
        <authorList>
            <person name="Lanie J.A."/>
            <person name="Ng W.-L."/>
            <person name="Kazmierczak K.M."/>
            <person name="Andrzejewski T.M."/>
            <person name="Davidsen T.M."/>
            <person name="Wayne K.J."/>
            <person name="Tettelin H."/>
            <person name="Glass J.I."/>
            <person name="Rusch D."/>
            <person name="Podicherti R."/>
            <person name="Tsui H.-C.T."/>
            <person name="Winkler M.E."/>
        </authorList>
    </citation>
    <scope>NUCLEOTIDE SEQUENCE</scope>
</reference>
<evidence type="ECO:0000313" key="2">
    <source>
        <dbReference type="EMBL" id="SVB84341.1"/>
    </source>
</evidence>
<organism evidence="2">
    <name type="scientific">marine metagenome</name>
    <dbReference type="NCBI Taxonomy" id="408172"/>
    <lineage>
        <taxon>unclassified sequences</taxon>
        <taxon>metagenomes</taxon>
        <taxon>ecological metagenomes</taxon>
    </lineage>
</organism>
<dbReference type="GO" id="GO:0051539">
    <property type="term" value="F:4 iron, 4 sulfur cluster binding"/>
    <property type="evidence" value="ECO:0007669"/>
    <property type="project" value="UniProtKB-KW"/>
</dbReference>
<keyword evidence="1" id="KW-0479">Metal-binding</keyword>
<evidence type="ECO:0000256" key="1">
    <source>
        <dbReference type="ARBA" id="ARBA00022485"/>
    </source>
</evidence>
<accession>A0A382HD02</accession>
<keyword evidence="1" id="KW-0004">4Fe-4S</keyword>
<dbReference type="EMBL" id="UINC01060142">
    <property type="protein sequence ID" value="SVB84341.1"/>
    <property type="molecule type" value="Genomic_DNA"/>
</dbReference>
<dbReference type="AlphaFoldDB" id="A0A382HD02"/>
<dbReference type="InterPro" id="IPR004453">
    <property type="entry name" value="QueG"/>
</dbReference>
<keyword evidence="1" id="KW-0408">Iron</keyword>
<proteinExistence type="predicted"/>
<dbReference type="GO" id="GO:0052693">
    <property type="term" value="F:epoxyqueuosine reductase activity"/>
    <property type="evidence" value="ECO:0007669"/>
    <property type="project" value="TreeGrafter"/>
</dbReference>
<keyword evidence="1" id="KW-0411">Iron-sulfur</keyword>
<evidence type="ECO:0008006" key="3">
    <source>
        <dbReference type="Google" id="ProtNLM"/>
    </source>
</evidence>
<dbReference type="PANTHER" id="PTHR30002:SF4">
    <property type="entry name" value="EPOXYQUEUOSINE REDUCTASE"/>
    <property type="match status" value="1"/>
</dbReference>
<name>A0A382HD02_9ZZZZ</name>
<sequence length="102" mass="11722">MEEIKTLIHQWALDLGFQAVGYSNLDLSEHEDYLNTWLTNGFHGSMAYMNRNQALRVSPSHLLAGSISAITLRLDYLPEGEHQRIRKTLKLKDTAYISRYAL</sequence>
<gene>
    <name evidence="2" type="ORF">METZ01_LOCUS237195</name>
</gene>
<dbReference type="GO" id="GO:0008616">
    <property type="term" value="P:tRNA queuosine(34) biosynthetic process"/>
    <property type="evidence" value="ECO:0007669"/>
    <property type="project" value="InterPro"/>
</dbReference>